<dbReference type="InterPro" id="IPR000551">
    <property type="entry name" value="MerR-type_HTH_dom"/>
</dbReference>
<dbReference type="Pfam" id="PF13411">
    <property type="entry name" value="MerR_1"/>
    <property type="match status" value="1"/>
</dbReference>
<gene>
    <name evidence="6" type="ORF">BK138_10020</name>
</gene>
<dbReference type="InterPro" id="IPR009061">
    <property type="entry name" value="DNA-bd_dom_put_sf"/>
</dbReference>
<dbReference type="GO" id="GO:0003700">
    <property type="term" value="F:DNA-binding transcription factor activity"/>
    <property type="evidence" value="ECO:0007669"/>
    <property type="project" value="InterPro"/>
</dbReference>
<feature type="coiled-coil region" evidence="4">
    <location>
        <begin position="76"/>
        <end position="110"/>
    </location>
</feature>
<dbReference type="PANTHER" id="PTHR30204:SF94">
    <property type="entry name" value="HEAVY METAL-DEPENDENT TRANSCRIPTIONAL REGULATOR HI_0293-RELATED"/>
    <property type="match status" value="1"/>
</dbReference>
<name>A0A1R1F417_9BACL</name>
<sequence>MKISELSQLTHVSARSIRHYENQGLLIADRLDNDYRDFPESAVGRVKAIQLYLKLGLTVEEIKALFRTEVADPDGYEYCEEMLATYEGKLQQVNEQIEALHGLKTLLERQIAFTNGKKNIV</sequence>
<keyword evidence="7" id="KW-1185">Reference proteome</keyword>
<evidence type="ECO:0000313" key="6">
    <source>
        <dbReference type="EMBL" id="OMF58807.1"/>
    </source>
</evidence>
<keyword evidence="3" id="KW-0804">Transcription</keyword>
<dbReference type="STRING" id="297318.BK138_10020"/>
<dbReference type="PRINTS" id="PR00040">
    <property type="entry name" value="HTHMERR"/>
</dbReference>
<dbReference type="SUPFAM" id="SSF46955">
    <property type="entry name" value="Putative DNA-binding domain"/>
    <property type="match status" value="1"/>
</dbReference>
<dbReference type="SMART" id="SM00422">
    <property type="entry name" value="HTH_MERR"/>
    <property type="match status" value="1"/>
</dbReference>
<keyword evidence="4" id="KW-0175">Coiled coil</keyword>
<comment type="caution">
    <text evidence="6">The sequence shown here is derived from an EMBL/GenBank/DDBJ whole genome shotgun (WGS) entry which is preliminary data.</text>
</comment>
<dbReference type="GO" id="GO:0003677">
    <property type="term" value="F:DNA binding"/>
    <property type="evidence" value="ECO:0007669"/>
    <property type="project" value="UniProtKB-KW"/>
</dbReference>
<proteinExistence type="predicted"/>
<accession>A0A1R1F417</accession>
<evidence type="ECO:0000256" key="4">
    <source>
        <dbReference type="SAM" id="Coils"/>
    </source>
</evidence>
<evidence type="ECO:0000256" key="2">
    <source>
        <dbReference type="ARBA" id="ARBA00023125"/>
    </source>
</evidence>
<reference evidence="6 7" key="1">
    <citation type="submission" date="2016-11" db="EMBL/GenBank/DDBJ databases">
        <title>Paenibacillus species isolates.</title>
        <authorList>
            <person name="Beno S.M."/>
        </authorList>
    </citation>
    <scope>NUCLEOTIDE SEQUENCE [LARGE SCALE GENOMIC DNA]</scope>
    <source>
        <strain evidence="6 7">FSL R5-0378</strain>
    </source>
</reference>
<feature type="domain" description="HTH merR-type" evidence="5">
    <location>
        <begin position="1"/>
        <end position="68"/>
    </location>
</feature>
<keyword evidence="1" id="KW-0805">Transcription regulation</keyword>
<dbReference type="InterPro" id="IPR047057">
    <property type="entry name" value="MerR_fam"/>
</dbReference>
<evidence type="ECO:0000259" key="5">
    <source>
        <dbReference type="PROSITE" id="PS50937"/>
    </source>
</evidence>
<protein>
    <submittedName>
        <fullName evidence="6">MerR family transcriptional regulator</fullName>
    </submittedName>
</protein>
<dbReference type="RefSeq" id="WP_076168931.1">
    <property type="nucleotide sequence ID" value="NZ_MRTP01000001.1"/>
</dbReference>
<evidence type="ECO:0000256" key="3">
    <source>
        <dbReference type="ARBA" id="ARBA00023163"/>
    </source>
</evidence>
<dbReference type="PROSITE" id="PS50937">
    <property type="entry name" value="HTH_MERR_2"/>
    <property type="match status" value="1"/>
</dbReference>
<evidence type="ECO:0000256" key="1">
    <source>
        <dbReference type="ARBA" id="ARBA00023015"/>
    </source>
</evidence>
<keyword evidence="2" id="KW-0238">DNA-binding</keyword>
<evidence type="ECO:0000313" key="7">
    <source>
        <dbReference type="Proteomes" id="UP000187172"/>
    </source>
</evidence>
<dbReference type="EMBL" id="MRTP01000001">
    <property type="protein sequence ID" value="OMF58807.1"/>
    <property type="molecule type" value="Genomic_DNA"/>
</dbReference>
<dbReference type="AlphaFoldDB" id="A0A1R1F417"/>
<dbReference type="PANTHER" id="PTHR30204">
    <property type="entry name" value="REDOX-CYCLING DRUG-SENSING TRANSCRIPTIONAL ACTIVATOR SOXR"/>
    <property type="match status" value="1"/>
</dbReference>
<dbReference type="Gene3D" id="1.10.1660.10">
    <property type="match status" value="1"/>
</dbReference>
<dbReference type="Proteomes" id="UP000187172">
    <property type="component" value="Unassembled WGS sequence"/>
</dbReference>
<organism evidence="6 7">
    <name type="scientific">Paenibacillus rhizosphaerae</name>
    <dbReference type="NCBI Taxonomy" id="297318"/>
    <lineage>
        <taxon>Bacteria</taxon>
        <taxon>Bacillati</taxon>
        <taxon>Bacillota</taxon>
        <taxon>Bacilli</taxon>
        <taxon>Bacillales</taxon>
        <taxon>Paenibacillaceae</taxon>
        <taxon>Paenibacillus</taxon>
    </lineage>
</organism>